<comment type="subcellular location">
    <subcellularLocation>
        <location evidence="1">Cell envelope</location>
    </subcellularLocation>
</comment>
<feature type="signal peptide" evidence="3">
    <location>
        <begin position="1"/>
        <end position="22"/>
    </location>
</feature>
<keyword evidence="6" id="KW-1185">Reference proteome</keyword>
<dbReference type="PROSITE" id="PS51257">
    <property type="entry name" value="PROKAR_LIPOPROTEIN"/>
    <property type="match status" value="1"/>
</dbReference>
<dbReference type="SUPFAM" id="SSF53822">
    <property type="entry name" value="Periplasmic binding protein-like I"/>
    <property type="match status" value="1"/>
</dbReference>
<dbReference type="PANTHER" id="PTHR30036">
    <property type="entry name" value="D-XYLOSE-BINDING PERIPLASMIC PROTEIN"/>
    <property type="match status" value="1"/>
</dbReference>
<feature type="chain" id="PRO_5047225898" evidence="3">
    <location>
        <begin position="23"/>
        <end position="369"/>
    </location>
</feature>
<evidence type="ECO:0000256" key="3">
    <source>
        <dbReference type="SAM" id="SignalP"/>
    </source>
</evidence>
<dbReference type="InterPro" id="IPR025997">
    <property type="entry name" value="SBP_2_dom"/>
</dbReference>
<comment type="caution">
    <text evidence="5">The sequence shown here is derived from an EMBL/GenBank/DDBJ whole genome shotgun (WGS) entry which is preliminary data.</text>
</comment>
<protein>
    <submittedName>
        <fullName evidence="5">Sugar ABC transporter substrate-binding protein</fullName>
    </submittedName>
</protein>
<evidence type="ECO:0000313" key="6">
    <source>
        <dbReference type="Proteomes" id="UP001596139"/>
    </source>
</evidence>
<keyword evidence="2 3" id="KW-0732">Signal</keyword>
<feature type="domain" description="Periplasmic binding protein" evidence="4">
    <location>
        <begin position="45"/>
        <end position="306"/>
    </location>
</feature>
<dbReference type="InterPro" id="IPR050555">
    <property type="entry name" value="Bact_Solute-Bind_Prot2"/>
</dbReference>
<dbReference type="RefSeq" id="WP_031066880.1">
    <property type="nucleotide sequence ID" value="NZ_JBHSPX010000008.1"/>
</dbReference>
<dbReference type="Proteomes" id="UP001596139">
    <property type="component" value="Unassembled WGS sequence"/>
</dbReference>
<accession>A0ABW1MSY1</accession>
<reference evidence="6" key="1">
    <citation type="journal article" date="2019" name="Int. J. Syst. Evol. Microbiol.">
        <title>The Global Catalogue of Microorganisms (GCM) 10K type strain sequencing project: providing services to taxonomists for standard genome sequencing and annotation.</title>
        <authorList>
            <consortium name="The Broad Institute Genomics Platform"/>
            <consortium name="The Broad Institute Genome Sequencing Center for Infectious Disease"/>
            <person name="Wu L."/>
            <person name="Ma J."/>
        </authorList>
    </citation>
    <scope>NUCLEOTIDE SEQUENCE [LARGE SCALE GENOMIC DNA]</scope>
    <source>
        <strain evidence="6">CGMCC 1.15180</strain>
    </source>
</reference>
<dbReference type="Gene3D" id="3.40.50.2300">
    <property type="match status" value="2"/>
</dbReference>
<sequence length="369" mass="38497">MKIRLRVTAAAMAAGPLAFGLAGCGETGQPSGPSGPATGKGGMKIGLLLPDNHTPRWETFDRPLIEKKIKELCGNCTVEYANAEGDVATQQHQVDAMISRGVDVLVLSSVDATSSASSVEEAKEANIPVVSYDHLSRGPISGYVSFDGRQVGRLQAHALLEAMGREAANGGQIVMMNGDPSDPNTVQFKKGALSVLKGKVRIGKAYDTVGWRPENANVNMSGAIAALGADSIDGVYAANDGLARGVISALKAAKIKPLPPVTGQDAELAAVQRIVSGEQYMTVYKPFRPEADAAAEMAVALGRGEKLDRIATSKVSGPSGENVPAVLLTPVSATLAHIKDTVVKDGMYTIKQICTDKYKAACDRAGLTP</sequence>
<evidence type="ECO:0000259" key="4">
    <source>
        <dbReference type="Pfam" id="PF13407"/>
    </source>
</evidence>
<dbReference type="PANTHER" id="PTHR30036:SF1">
    <property type="entry name" value="D-XYLOSE-BINDING PERIPLASMIC PROTEIN"/>
    <property type="match status" value="1"/>
</dbReference>
<proteinExistence type="predicted"/>
<evidence type="ECO:0000256" key="2">
    <source>
        <dbReference type="ARBA" id="ARBA00022729"/>
    </source>
</evidence>
<dbReference type="CDD" id="cd19995">
    <property type="entry name" value="PBP1_ABC_xylose_binding-like"/>
    <property type="match status" value="1"/>
</dbReference>
<dbReference type="InterPro" id="IPR028082">
    <property type="entry name" value="Peripla_BP_I"/>
</dbReference>
<dbReference type="EMBL" id="JBHSPX010000008">
    <property type="protein sequence ID" value="MFC6066164.1"/>
    <property type="molecule type" value="Genomic_DNA"/>
</dbReference>
<evidence type="ECO:0000313" key="5">
    <source>
        <dbReference type="EMBL" id="MFC6066164.1"/>
    </source>
</evidence>
<name>A0ABW1MSY1_9ACTN</name>
<gene>
    <name evidence="5" type="ORF">ACFP4F_26985</name>
</gene>
<dbReference type="Pfam" id="PF13407">
    <property type="entry name" value="Peripla_BP_4"/>
    <property type="match status" value="1"/>
</dbReference>
<evidence type="ECO:0000256" key="1">
    <source>
        <dbReference type="ARBA" id="ARBA00004196"/>
    </source>
</evidence>
<organism evidence="5 6">
    <name type="scientific">Streptomyces ochraceiscleroticus</name>
    <dbReference type="NCBI Taxonomy" id="47761"/>
    <lineage>
        <taxon>Bacteria</taxon>
        <taxon>Bacillati</taxon>
        <taxon>Actinomycetota</taxon>
        <taxon>Actinomycetes</taxon>
        <taxon>Kitasatosporales</taxon>
        <taxon>Streptomycetaceae</taxon>
        <taxon>Streptomyces</taxon>
    </lineage>
</organism>